<evidence type="ECO:0000259" key="2">
    <source>
        <dbReference type="Pfam" id="PF03703"/>
    </source>
</evidence>
<accession>A0A923RQ38</accession>
<gene>
    <name evidence="3" type="ORF">H8S37_09120</name>
</gene>
<evidence type="ECO:0000313" key="3">
    <source>
        <dbReference type="EMBL" id="MBC5689086.1"/>
    </source>
</evidence>
<feature type="transmembrane region" description="Helical" evidence="1">
    <location>
        <begin position="256"/>
        <end position="275"/>
    </location>
</feature>
<feature type="transmembrane region" description="Helical" evidence="1">
    <location>
        <begin position="12"/>
        <end position="34"/>
    </location>
</feature>
<name>A0A923RQ38_9FIRM</name>
<dbReference type="Proteomes" id="UP000652477">
    <property type="component" value="Unassembled WGS sequence"/>
</dbReference>
<dbReference type="Pfam" id="PF03703">
    <property type="entry name" value="bPH_2"/>
    <property type="match status" value="3"/>
</dbReference>
<dbReference type="EMBL" id="JACOPF010000001">
    <property type="protein sequence ID" value="MBC5689086.1"/>
    <property type="molecule type" value="Genomic_DNA"/>
</dbReference>
<feature type="domain" description="YdbS-like PH" evidence="2">
    <location>
        <begin position="438"/>
        <end position="485"/>
    </location>
</feature>
<keyword evidence="1" id="KW-0812">Transmembrane</keyword>
<feature type="transmembrane region" description="Helical" evidence="1">
    <location>
        <begin position="385"/>
        <end position="409"/>
    </location>
</feature>
<protein>
    <submittedName>
        <fullName evidence="3">PH domain-containing protein</fullName>
    </submittedName>
</protein>
<dbReference type="AlphaFoldDB" id="A0A923RQ38"/>
<feature type="transmembrane region" description="Helical" evidence="1">
    <location>
        <begin position="54"/>
        <end position="73"/>
    </location>
</feature>
<evidence type="ECO:0000256" key="1">
    <source>
        <dbReference type="SAM" id="Phobius"/>
    </source>
</evidence>
<sequence length="525" mass="58783">MKENSRFRNHISIVLEQFGSFFYIILIMAVSGIAQNLETLKEADFQFLHTSETLAGAAVCLLVVLLLIGRNLFVWAKTYISIQDNAIVIERNTINKRKHTIGIKNISNINTEQNLFEMLMGTCKVKLDTNSLSTADKTDVKIVLKKKAANQFCEQVTGMLLQQQGTAEKEQHKEAQPEGKENRKIYSKGHTVIHSLREGGLSPDKVYDITTDFGALFVHGVFSISILSLLITIAGGVGAVVVIVEIVRAPEGVETIVGALASILIAGSVFFSALWDTVKDFIQYYDFRARREKDKIYIRYGFFKKVGYTIPVDKIQALKIHQTWLARIAGRYMVEVVNVGMNDEAGQKAFLVLYSKKEQLKETLHTLLPEFEEAASMETGRQPKAVWAAWILPFSIFAVFTAAVCVTCISYKPSYALWILSGETGILVLTLLCMILRYRTAGVGMDEAFLKICRGYMGRRYILIPYGRIQYLETSQNFVARRCGIEKGEVNLLASAGEASQALPYFYAEYTGQIKEKMVANCGQL</sequence>
<reference evidence="3" key="1">
    <citation type="submission" date="2020-08" db="EMBL/GenBank/DDBJ databases">
        <title>Genome public.</title>
        <authorList>
            <person name="Liu C."/>
            <person name="Sun Q."/>
        </authorList>
    </citation>
    <scope>NUCLEOTIDE SEQUENCE</scope>
    <source>
        <strain evidence="3">NSJ-55</strain>
    </source>
</reference>
<keyword evidence="1" id="KW-1133">Transmembrane helix</keyword>
<keyword evidence="1" id="KW-0472">Membrane</keyword>
<proteinExistence type="predicted"/>
<dbReference type="InterPro" id="IPR005182">
    <property type="entry name" value="YdbS-like_PH"/>
</dbReference>
<feature type="domain" description="YdbS-like PH" evidence="2">
    <location>
        <begin position="284"/>
        <end position="343"/>
    </location>
</feature>
<dbReference type="PANTHER" id="PTHR34473">
    <property type="entry name" value="UPF0699 TRANSMEMBRANE PROTEIN YDBS"/>
    <property type="match status" value="1"/>
</dbReference>
<dbReference type="PANTHER" id="PTHR34473:SF2">
    <property type="entry name" value="UPF0699 TRANSMEMBRANE PROTEIN YDBT"/>
    <property type="match status" value="1"/>
</dbReference>
<dbReference type="RefSeq" id="WP_186875656.1">
    <property type="nucleotide sequence ID" value="NZ_JACOPF010000001.1"/>
</dbReference>
<feature type="transmembrane region" description="Helical" evidence="1">
    <location>
        <begin position="415"/>
        <end position="436"/>
    </location>
</feature>
<keyword evidence="4" id="KW-1185">Reference proteome</keyword>
<evidence type="ECO:0000313" key="4">
    <source>
        <dbReference type="Proteomes" id="UP000652477"/>
    </source>
</evidence>
<comment type="caution">
    <text evidence="3">The sequence shown here is derived from an EMBL/GenBank/DDBJ whole genome shotgun (WGS) entry which is preliminary data.</text>
</comment>
<feature type="domain" description="YdbS-like PH" evidence="2">
    <location>
        <begin position="75"/>
        <end position="143"/>
    </location>
</feature>
<feature type="transmembrane region" description="Helical" evidence="1">
    <location>
        <begin position="215"/>
        <end position="244"/>
    </location>
</feature>
<organism evidence="3 4">
    <name type="scientific">Mediterraneibacter hominis</name>
    <dbReference type="NCBI Taxonomy" id="2763054"/>
    <lineage>
        <taxon>Bacteria</taxon>
        <taxon>Bacillati</taxon>
        <taxon>Bacillota</taxon>
        <taxon>Clostridia</taxon>
        <taxon>Lachnospirales</taxon>
        <taxon>Lachnospiraceae</taxon>
        <taxon>Mediterraneibacter</taxon>
    </lineage>
</organism>